<keyword evidence="4" id="KW-1185">Reference proteome</keyword>
<keyword evidence="2" id="KW-0732">Signal</keyword>
<sequence length="500" mass="56206">MISALSLISLLGVNVALAQEKSSIFKSGFDGKPETDKWVIMYGAGFAKEAARTGEGSLKVLEGEASVRTRQALSEQGTLELWVKSESAATEYTISILVSPVQNSDSAWVQVGQIKGSQETGEYYAKRISIDDPGKKFLRLDIKTANGHIWIDDLRVEKILLDTALQKNQQKVISEVLDKLRADKDYQVQAEALRTLGKNYAAQIDIQRQYLEYANGIYSSVTLVLATSERSKMANPLAYQTFKTVVDDVRTVSSPIQKARTDSLLKPLGDIATTSLNIMTNGTYAAFAEPFKTIVATVFDRSSYENAGLSRKERKFAEKNGLPTFAKTESFLSEIEKELNTVTALDKDLLDIQRELDKYRKDLDKHLKESLIAGGMGRGQENYNRVLSKDEATRNAALEEINNYFMLQAESYQNHSSSNTQFLQFMMKATSTMEESQVFKERFNQIASSVITFYDKFDRSIAADQNPFTDDKDRKVWEARAVKVRAYIKESKEAFTKAYM</sequence>
<feature type="chain" id="PRO_5002794238" evidence="2">
    <location>
        <begin position="19"/>
        <end position="500"/>
    </location>
</feature>
<evidence type="ECO:0000256" key="1">
    <source>
        <dbReference type="SAM" id="Coils"/>
    </source>
</evidence>
<evidence type="ECO:0000313" key="3">
    <source>
        <dbReference type="EMBL" id="ACE85502.1"/>
    </source>
</evidence>
<dbReference type="eggNOG" id="ENOG502Z8KX">
    <property type="taxonomic scope" value="Bacteria"/>
</dbReference>
<dbReference type="EMBL" id="CP000934">
    <property type="protein sequence ID" value="ACE85502.1"/>
    <property type="molecule type" value="Genomic_DNA"/>
</dbReference>
<dbReference type="Proteomes" id="UP000001036">
    <property type="component" value="Chromosome"/>
</dbReference>
<organism evidence="3 4">
    <name type="scientific">Cellvibrio japonicus (strain Ueda107)</name>
    <name type="common">Pseudomonas fluorescens subsp. cellulosa</name>
    <dbReference type="NCBI Taxonomy" id="498211"/>
    <lineage>
        <taxon>Bacteria</taxon>
        <taxon>Pseudomonadati</taxon>
        <taxon>Pseudomonadota</taxon>
        <taxon>Gammaproteobacteria</taxon>
        <taxon>Cellvibrionales</taxon>
        <taxon>Cellvibrionaceae</taxon>
        <taxon>Cellvibrio</taxon>
    </lineage>
</organism>
<keyword evidence="1" id="KW-0175">Coiled coil</keyword>
<evidence type="ECO:0000256" key="2">
    <source>
        <dbReference type="SAM" id="SignalP"/>
    </source>
</evidence>
<evidence type="ECO:0000313" key="4">
    <source>
        <dbReference type="Proteomes" id="UP000001036"/>
    </source>
</evidence>
<accession>B3PLB3</accession>
<dbReference type="HOGENOM" id="CLU_541727_0_0_6"/>
<feature type="coiled-coil region" evidence="1">
    <location>
        <begin position="342"/>
        <end position="369"/>
    </location>
</feature>
<protein>
    <submittedName>
        <fullName evidence="3">Uncharacterized protein</fullName>
    </submittedName>
</protein>
<dbReference type="KEGG" id="cja:CJA_0937"/>
<proteinExistence type="predicted"/>
<reference evidence="3 4" key="1">
    <citation type="journal article" date="2008" name="J. Bacteriol.">
        <title>Insights into plant cell wall degradation from the genome sequence of the soil bacterium Cellvibrio japonicus.</title>
        <authorList>
            <person name="Deboy R.T."/>
            <person name="Mongodin E.F."/>
            <person name="Fouts D.E."/>
            <person name="Tailford L.E."/>
            <person name="Khouri H."/>
            <person name="Emerson J.B."/>
            <person name="Mohamoud Y."/>
            <person name="Watkins K."/>
            <person name="Henrissat B."/>
            <person name="Gilbert H.J."/>
            <person name="Nelson K.E."/>
        </authorList>
    </citation>
    <scope>NUCLEOTIDE SEQUENCE [LARGE SCALE GENOMIC DNA]</scope>
    <source>
        <strain evidence="3 4">Ueda107</strain>
    </source>
</reference>
<gene>
    <name evidence="3" type="ordered locus">CJA_0937</name>
</gene>
<dbReference type="AlphaFoldDB" id="B3PLB3"/>
<feature type="signal peptide" evidence="2">
    <location>
        <begin position="1"/>
        <end position="18"/>
    </location>
</feature>
<name>B3PLB3_CELJU</name>
<dbReference type="STRING" id="498211.CJA_0937"/>